<dbReference type="CDD" id="cd00090">
    <property type="entry name" value="HTH_ARSR"/>
    <property type="match status" value="1"/>
</dbReference>
<name>A0A4P6U1E2_STRSO</name>
<dbReference type="KEGG" id="sseo:D0Z67_22515"/>
<keyword evidence="1" id="KW-0805">Transcription regulation</keyword>
<dbReference type="PANTHER" id="PTHR43132">
    <property type="entry name" value="ARSENICAL RESISTANCE OPERON REPRESSOR ARSR-RELATED"/>
    <property type="match status" value="1"/>
</dbReference>
<dbReference type="Proteomes" id="UP000292547">
    <property type="component" value="Chromosome"/>
</dbReference>
<dbReference type="InterPro" id="IPR036390">
    <property type="entry name" value="WH_DNA-bd_sf"/>
</dbReference>
<dbReference type="PANTHER" id="PTHR43132:SF6">
    <property type="entry name" value="HTH-TYPE TRANSCRIPTIONAL REPRESSOR CZRA"/>
    <property type="match status" value="1"/>
</dbReference>
<evidence type="ECO:0000256" key="1">
    <source>
        <dbReference type="ARBA" id="ARBA00023015"/>
    </source>
</evidence>
<dbReference type="InterPro" id="IPR011991">
    <property type="entry name" value="ArsR-like_HTH"/>
</dbReference>
<feature type="domain" description="HTH arsR-type" evidence="5">
    <location>
        <begin position="198"/>
        <end position="273"/>
    </location>
</feature>
<evidence type="ECO:0000313" key="6">
    <source>
        <dbReference type="EMBL" id="QBJ92784.1"/>
    </source>
</evidence>
<gene>
    <name evidence="6" type="ORF">D0Z67_22515</name>
</gene>
<evidence type="ECO:0000256" key="4">
    <source>
        <dbReference type="SAM" id="MobiDB-lite"/>
    </source>
</evidence>
<evidence type="ECO:0000313" key="7">
    <source>
        <dbReference type="Proteomes" id="UP000292547"/>
    </source>
</evidence>
<keyword evidence="7" id="KW-1185">Reference proteome</keyword>
<accession>A0A4P6U1E2</accession>
<protein>
    <submittedName>
        <fullName evidence="6">ArsR family transcriptional regulator</fullName>
    </submittedName>
</protein>
<proteinExistence type="predicted"/>
<keyword evidence="2" id="KW-0238">DNA-binding</keyword>
<reference evidence="6 7" key="1">
    <citation type="submission" date="2018-08" db="EMBL/GenBank/DDBJ databases">
        <title>The complete genome sequence of Streptomyces seoulensis, a pioneer strain for nickel superoxide dismutase discovery.</title>
        <authorList>
            <person name="Shin J."/>
            <person name="Lee J.-S."/>
            <person name="Lee E.-J."/>
            <person name="Youn H.-D."/>
        </authorList>
    </citation>
    <scope>NUCLEOTIDE SEQUENCE [LARGE SCALE GENOMIC DNA]</scope>
    <source>
        <strain evidence="6 7">KCTC 9819</strain>
    </source>
</reference>
<evidence type="ECO:0000256" key="3">
    <source>
        <dbReference type="ARBA" id="ARBA00023163"/>
    </source>
</evidence>
<dbReference type="Pfam" id="PF12840">
    <property type="entry name" value="HTH_20"/>
    <property type="match status" value="1"/>
</dbReference>
<dbReference type="STRING" id="73044.GCA_000725795_05318"/>
<sequence length="273" mass="30304">MVYMHLTVKDLSRIRFVGSLGLDLEARFAELRYADTRPDEFADWRMKVRRRLRQASTSGGPGTGFLRRAPGAPPHADTRRFSSVAVVPFWGRIRNHLEQEREARGRAVLSGGVESLLNELHPSISWHAPLLHVDDEQEGQRADPLGEGLVIAPSLFALGPMVLDAETGGQDAPVLVYNVSPTTDTAAGLWQQEEDRTAALSDLLGHTRANVLESLRSPMSISEISRRLDLSHPSVSRHLGVLRRSGMVAPERRDNLTLHRLTHLGETVLGRRD</sequence>
<evidence type="ECO:0000256" key="2">
    <source>
        <dbReference type="ARBA" id="ARBA00023125"/>
    </source>
</evidence>
<dbReference type="AlphaFoldDB" id="A0A4P6U1E2"/>
<dbReference type="EMBL" id="CP032229">
    <property type="protein sequence ID" value="QBJ92784.1"/>
    <property type="molecule type" value="Genomic_DNA"/>
</dbReference>
<dbReference type="GO" id="GO:0003677">
    <property type="term" value="F:DNA binding"/>
    <property type="evidence" value="ECO:0007669"/>
    <property type="project" value="UniProtKB-KW"/>
</dbReference>
<organism evidence="6 7">
    <name type="scientific">Streptomyces seoulensis</name>
    <dbReference type="NCBI Taxonomy" id="73044"/>
    <lineage>
        <taxon>Bacteria</taxon>
        <taxon>Bacillati</taxon>
        <taxon>Actinomycetota</taxon>
        <taxon>Actinomycetes</taxon>
        <taxon>Kitasatosporales</taxon>
        <taxon>Streptomycetaceae</taxon>
        <taxon>Streptomyces</taxon>
    </lineage>
</organism>
<keyword evidence="3" id="KW-0804">Transcription</keyword>
<dbReference type="InterPro" id="IPR051011">
    <property type="entry name" value="Metal_resp_trans_reg"/>
</dbReference>
<feature type="region of interest" description="Disordered" evidence="4">
    <location>
        <begin position="53"/>
        <end position="77"/>
    </location>
</feature>
<dbReference type="InterPro" id="IPR001845">
    <property type="entry name" value="HTH_ArsR_DNA-bd_dom"/>
</dbReference>
<dbReference type="SUPFAM" id="SSF46785">
    <property type="entry name" value="Winged helix' DNA-binding domain"/>
    <property type="match status" value="1"/>
</dbReference>
<evidence type="ECO:0000259" key="5">
    <source>
        <dbReference type="SMART" id="SM00418"/>
    </source>
</evidence>
<dbReference type="GO" id="GO:0003700">
    <property type="term" value="F:DNA-binding transcription factor activity"/>
    <property type="evidence" value="ECO:0007669"/>
    <property type="project" value="InterPro"/>
</dbReference>
<dbReference type="InterPro" id="IPR036388">
    <property type="entry name" value="WH-like_DNA-bd_sf"/>
</dbReference>
<dbReference type="Gene3D" id="1.10.10.10">
    <property type="entry name" value="Winged helix-like DNA-binding domain superfamily/Winged helix DNA-binding domain"/>
    <property type="match status" value="1"/>
</dbReference>
<dbReference type="SMART" id="SM00418">
    <property type="entry name" value="HTH_ARSR"/>
    <property type="match status" value="1"/>
</dbReference>